<feature type="domain" description="LiaF transmembrane" evidence="2">
    <location>
        <begin position="11"/>
        <end position="105"/>
    </location>
</feature>
<dbReference type="EMBL" id="JBHSKX010000001">
    <property type="protein sequence ID" value="MFC5365701.1"/>
    <property type="molecule type" value="Genomic_DNA"/>
</dbReference>
<organism evidence="3 4">
    <name type="scientific">Salinirubrum litoreum</name>
    <dbReference type="NCBI Taxonomy" id="1126234"/>
    <lineage>
        <taxon>Archaea</taxon>
        <taxon>Methanobacteriati</taxon>
        <taxon>Methanobacteriota</taxon>
        <taxon>Stenosarchaea group</taxon>
        <taxon>Halobacteria</taxon>
        <taxon>Halobacteriales</taxon>
        <taxon>Haloferacaceae</taxon>
        <taxon>Salinirubrum</taxon>
    </lineage>
</organism>
<dbReference type="Pfam" id="PF22570">
    <property type="entry name" value="LiaF-TM"/>
    <property type="match status" value="1"/>
</dbReference>
<evidence type="ECO:0000313" key="4">
    <source>
        <dbReference type="Proteomes" id="UP001596201"/>
    </source>
</evidence>
<proteinExistence type="predicted"/>
<dbReference type="Proteomes" id="UP001596201">
    <property type="component" value="Unassembled WGS sequence"/>
</dbReference>
<keyword evidence="1" id="KW-0472">Membrane</keyword>
<feature type="transmembrane region" description="Helical" evidence="1">
    <location>
        <begin position="12"/>
        <end position="30"/>
    </location>
</feature>
<feature type="transmembrane region" description="Helical" evidence="1">
    <location>
        <begin position="36"/>
        <end position="53"/>
    </location>
</feature>
<feature type="transmembrane region" description="Helical" evidence="1">
    <location>
        <begin position="87"/>
        <end position="104"/>
    </location>
</feature>
<gene>
    <name evidence="3" type="ORF">ACFPJ5_02035</name>
</gene>
<dbReference type="InterPro" id="IPR054331">
    <property type="entry name" value="LiaF_TM"/>
</dbReference>
<dbReference type="PANTHER" id="PTHR40763">
    <property type="entry name" value="MEMBRANE PROTEIN-RELATED"/>
    <property type="match status" value="1"/>
</dbReference>
<name>A0ABD5R6N6_9EURY</name>
<evidence type="ECO:0000313" key="3">
    <source>
        <dbReference type="EMBL" id="MFC5365701.1"/>
    </source>
</evidence>
<dbReference type="RefSeq" id="WP_227229016.1">
    <property type="nucleotide sequence ID" value="NZ_JAJCVJ010000001.1"/>
</dbReference>
<keyword evidence="1" id="KW-0812">Transmembrane</keyword>
<keyword evidence="4" id="KW-1185">Reference proteome</keyword>
<protein>
    <submittedName>
        <fullName evidence="3">LiaF domain-containing protein</fullName>
    </submittedName>
</protein>
<accession>A0ABD5R6N6</accession>
<keyword evidence="1" id="KW-1133">Transmembrane helix</keyword>
<dbReference type="PANTHER" id="PTHR40763:SF5">
    <property type="entry name" value="MEMBRANE PROTEIN"/>
    <property type="match status" value="1"/>
</dbReference>
<evidence type="ECO:0000256" key="1">
    <source>
        <dbReference type="SAM" id="Phobius"/>
    </source>
</evidence>
<sequence length="225" mass="23916">MAYTRLSPRVLFGAVVVLVGVLLLASTTGVYDTGRLLVYVPSLLILVGLVSLVTDWRGNLGGSLLLIVLGGVWQAVALDLLTWGEAVAYWPVLLILFGLSLVLGRLGTRAVGTDDDWLDLLAVLGGRVARATSQTFRGADTTVVFGGIDLDLRDAEVVDPPARIDVRAVFGGVELAVPRDWNVRLDVVPVLGAAEDERLRTERDHEAVDLVVGGFVAFGGVSVTD</sequence>
<evidence type="ECO:0000259" key="2">
    <source>
        <dbReference type="Pfam" id="PF22570"/>
    </source>
</evidence>
<comment type="caution">
    <text evidence="3">The sequence shown here is derived from an EMBL/GenBank/DDBJ whole genome shotgun (WGS) entry which is preliminary data.</text>
</comment>
<dbReference type="AlphaFoldDB" id="A0ABD5R6N6"/>
<reference evidence="3 4" key="1">
    <citation type="journal article" date="2019" name="Int. J. Syst. Evol. Microbiol.">
        <title>The Global Catalogue of Microorganisms (GCM) 10K type strain sequencing project: providing services to taxonomists for standard genome sequencing and annotation.</title>
        <authorList>
            <consortium name="The Broad Institute Genomics Platform"/>
            <consortium name="The Broad Institute Genome Sequencing Center for Infectious Disease"/>
            <person name="Wu L."/>
            <person name="Ma J."/>
        </authorList>
    </citation>
    <scope>NUCLEOTIDE SEQUENCE [LARGE SCALE GENOMIC DNA]</scope>
    <source>
        <strain evidence="3 4">CGMCC 1.12237</strain>
    </source>
</reference>
<feature type="transmembrane region" description="Helical" evidence="1">
    <location>
        <begin position="60"/>
        <end position="81"/>
    </location>
</feature>